<accession>M2TZW1</accession>
<keyword evidence="2 6" id="KW-0812">Transmembrane</keyword>
<dbReference type="CDD" id="cd17323">
    <property type="entry name" value="MFS_Tpo1_MDR_like"/>
    <property type="match status" value="1"/>
</dbReference>
<dbReference type="OMA" id="WFESFAI"/>
<dbReference type="InterPro" id="IPR036259">
    <property type="entry name" value="MFS_trans_sf"/>
</dbReference>
<feature type="compositionally biased region" description="Polar residues" evidence="5">
    <location>
        <begin position="43"/>
        <end position="55"/>
    </location>
</feature>
<evidence type="ECO:0000256" key="6">
    <source>
        <dbReference type="SAM" id="Phobius"/>
    </source>
</evidence>
<evidence type="ECO:0000256" key="1">
    <source>
        <dbReference type="ARBA" id="ARBA00004141"/>
    </source>
</evidence>
<feature type="transmembrane region" description="Helical" evidence="6">
    <location>
        <begin position="203"/>
        <end position="230"/>
    </location>
</feature>
<feature type="transmembrane region" description="Helical" evidence="6">
    <location>
        <begin position="469"/>
        <end position="488"/>
    </location>
</feature>
<dbReference type="InterPro" id="IPR011701">
    <property type="entry name" value="MFS"/>
</dbReference>
<dbReference type="HOGENOM" id="CLU_008455_11_1_1"/>
<feature type="compositionally biased region" description="Basic and acidic residues" evidence="5">
    <location>
        <begin position="33"/>
        <end position="42"/>
    </location>
</feature>
<reference evidence="8" key="2">
    <citation type="journal article" date="2013" name="PLoS Genet.">
        <title>Comparative genome structure, secondary metabolite, and effector coding capacity across Cochliobolus pathogens.</title>
        <authorList>
            <person name="Condon B.J."/>
            <person name="Leng Y."/>
            <person name="Wu D."/>
            <person name="Bushley K.E."/>
            <person name="Ohm R.A."/>
            <person name="Otillar R."/>
            <person name="Martin J."/>
            <person name="Schackwitz W."/>
            <person name="Grimwood J."/>
            <person name="MohdZainudin N."/>
            <person name="Xue C."/>
            <person name="Wang R."/>
            <person name="Manning V.A."/>
            <person name="Dhillon B."/>
            <person name="Tu Z.J."/>
            <person name="Steffenson B.J."/>
            <person name="Salamov A."/>
            <person name="Sun H."/>
            <person name="Lowry S."/>
            <person name="LaButti K."/>
            <person name="Han J."/>
            <person name="Copeland A."/>
            <person name="Lindquist E."/>
            <person name="Barry K."/>
            <person name="Schmutz J."/>
            <person name="Baker S.E."/>
            <person name="Ciuffetti L.M."/>
            <person name="Grigoriev I.V."/>
            <person name="Zhong S."/>
            <person name="Turgeon B.G."/>
        </authorList>
    </citation>
    <scope>NUCLEOTIDE SEQUENCE [LARGE SCALE GENOMIC DNA]</scope>
    <source>
        <strain evidence="8">C5 / ATCC 48332 / race O</strain>
    </source>
</reference>
<protein>
    <recommendedName>
        <fullName evidence="9">Major facilitator superfamily (MFS) profile domain-containing protein</fullName>
    </recommendedName>
</protein>
<dbReference type="Proteomes" id="UP000016936">
    <property type="component" value="Unassembled WGS sequence"/>
</dbReference>
<dbReference type="Pfam" id="PF07690">
    <property type="entry name" value="MFS_1"/>
    <property type="match status" value="1"/>
</dbReference>
<evidence type="ECO:0000256" key="4">
    <source>
        <dbReference type="ARBA" id="ARBA00023136"/>
    </source>
</evidence>
<dbReference type="GO" id="GO:1990961">
    <property type="term" value="P:xenobiotic detoxification by transmembrane export across the plasma membrane"/>
    <property type="evidence" value="ECO:0007669"/>
    <property type="project" value="TreeGrafter"/>
</dbReference>
<feature type="transmembrane region" description="Helical" evidence="6">
    <location>
        <begin position="158"/>
        <end position="182"/>
    </location>
</feature>
<name>M2TZW1_COCH5</name>
<dbReference type="eggNOG" id="KOG0255">
    <property type="taxonomic scope" value="Eukaryota"/>
</dbReference>
<dbReference type="EMBL" id="KB445576">
    <property type="protein sequence ID" value="EMD91809.1"/>
    <property type="molecule type" value="Genomic_DNA"/>
</dbReference>
<keyword evidence="4 6" id="KW-0472">Membrane</keyword>
<dbReference type="AlphaFoldDB" id="M2TZW1"/>
<dbReference type="GO" id="GO:0015244">
    <property type="term" value="F:fluconazole transmembrane transporter activity"/>
    <property type="evidence" value="ECO:0007669"/>
    <property type="project" value="TreeGrafter"/>
</dbReference>
<dbReference type="PANTHER" id="PTHR23502:SF23">
    <property type="entry name" value="FLUCONAZOLE RESISTANCE PROTEIN 1"/>
    <property type="match status" value="1"/>
</dbReference>
<dbReference type="Gene3D" id="1.20.1250.20">
    <property type="entry name" value="MFS general substrate transporter like domains"/>
    <property type="match status" value="1"/>
</dbReference>
<dbReference type="PANTHER" id="PTHR23502">
    <property type="entry name" value="MAJOR FACILITATOR SUPERFAMILY"/>
    <property type="match status" value="1"/>
</dbReference>
<feature type="transmembrane region" description="Helical" evidence="6">
    <location>
        <begin position="384"/>
        <end position="403"/>
    </location>
</feature>
<reference evidence="7 8" key="1">
    <citation type="journal article" date="2012" name="PLoS Pathog.">
        <title>Diverse lifestyles and strategies of plant pathogenesis encoded in the genomes of eighteen Dothideomycetes fungi.</title>
        <authorList>
            <person name="Ohm R.A."/>
            <person name="Feau N."/>
            <person name="Henrissat B."/>
            <person name="Schoch C.L."/>
            <person name="Horwitz B.A."/>
            <person name="Barry K.W."/>
            <person name="Condon B.J."/>
            <person name="Copeland A.C."/>
            <person name="Dhillon B."/>
            <person name="Glaser F."/>
            <person name="Hesse C.N."/>
            <person name="Kosti I."/>
            <person name="LaButti K."/>
            <person name="Lindquist E.A."/>
            <person name="Lucas S."/>
            <person name="Salamov A.A."/>
            <person name="Bradshaw R.E."/>
            <person name="Ciuffetti L."/>
            <person name="Hamelin R.C."/>
            <person name="Kema G.H.J."/>
            <person name="Lawrence C."/>
            <person name="Scott J.A."/>
            <person name="Spatafora J.W."/>
            <person name="Turgeon B.G."/>
            <person name="de Wit P.J.G.M."/>
            <person name="Zhong S."/>
            <person name="Goodwin S.B."/>
            <person name="Grigoriev I.V."/>
        </authorList>
    </citation>
    <scope>NUCLEOTIDE SEQUENCE [LARGE SCALE GENOMIC DNA]</scope>
    <source>
        <strain evidence="8">C5 / ATCC 48332 / race O</strain>
    </source>
</reference>
<sequence>MSAIDDNEHKRRYVNREKSDNVAYHGSTQPPEKANEVPELRNRQGNGISDVSRSTLGDGVNEPSGARVDPEKGRDCHVVDWDGPGDPQKAFVTFQICFLTFSVYIRCAIYTPGLQGVMKEFGVGQVPALLGLTLYVAGYGLGPVLWSRMSEVPQMGRLLLPVVFSVSFGMLLAFRFLTGFVRSPALATGRAIIADMFRPKKQAYALTFWGISAVCGPVLGPLVGGFAVMAKGWKWTIWETTWLSGFCFVLLFFCLLETSSTNILHRRAKRLRKLTGDDRFTCESISDGGKDDRKGRMYSQADSDTLIVLMVLIKPITLNFTELIVLFLNLYIAFICGLLYLWFESFPIVFEGIYHFHLGSMGLAFLGILIGFDGNGNIAPEKRMFPGMIGCFFVPICMFWFGWSVRADVHFMVPIVGSGSFGIAAFSVFQGALPYLSDAYPDSDLQRSAFGAGFPLFANAMYKKLGIDWASSLLGFLGIAFIPIPFALHKWGRQVRFKGKLARKDI</sequence>
<evidence type="ECO:0000313" key="8">
    <source>
        <dbReference type="Proteomes" id="UP000016936"/>
    </source>
</evidence>
<organism evidence="7 8">
    <name type="scientific">Cochliobolus heterostrophus (strain C5 / ATCC 48332 / race O)</name>
    <name type="common">Southern corn leaf blight fungus</name>
    <name type="synonym">Bipolaris maydis</name>
    <dbReference type="NCBI Taxonomy" id="701091"/>
    <lineage>
        <taxon>Eukaryota</taxon>
        <taxon>Fungi</taxon>
        <taxon>Dikarya</taxon>
        <taxon>Ascomycota</taxon>
        <taxon>Pezizomycotina</taxon>
        <taxon>Dothideomycetes</taxon>
        <taxon>Pleosporomycetidae</taxon>
        <taxon>Pleosporales</taxon>
        <taxon>Pleosporineae</taxon>
        <taxon>Pleosporaceae</taxon>
        <taxon>Bipolaris</taxon>
    </lineage>
</organism>
<feature type="transmembrane region" description="Helical" evidence="6">
    <location>
        <begin position="354"/>
        <end position="372"/>
    </location>
</feature>
<evidence type="ECO:0000256" key="5">
    <source>
        <dbReference type="SAM" id="MobiDB-lite"/>
    </source>
</evidence>
<comment type="subcellular location">
    <subcellularLocation>
        <location evidence="1">Membrane</location>
        <topology evidence="1">Multi-pass membrane protein</topology>
    </subcellularLocation>
</comment>
<keyword evidence="3 6" id="KW-1133">Transmembrane helix</keyword>
<feature type="transmembrane region" description="Helical" evidence="6">
    <location>
        <begin position="90"/>
        <end position="109"/>
    </location>
</feature>
<dbReference type="SUPFAM" id="SSF103473">
    <property type="entry name" value="MFS general substrate transporter"/>
    <property type="match status" value="1"/>
</dbReference>
<dbReference type="OrthoDB" id="3357846at2759"/>
<evidence type="ECO:0008006" key="9">
    <source>
        <dbReference type="Google" id="ProtNLM"/>
    </source>
</evidence>
<keyword evidence="8" id="KW-1185">Reference proteome</keyword>
<proteinExistence type="predicted"/>
<evidence type="ECO:0000256" key="3">
    <source>
        <dbReference type="ARBA" id="ARBA00022989"/>
    </source>
</evidence>
<feature type="transmembrane region" description="Helical" evidence="6">
    <location>
        <begin position="323"/>
        <end position="342"/>
    </location>
</feature>
<evidence type="ECO:0000313" key="7">
    <source>
        <dbReference type="EMBL" id="EMD91809.1"/>
    </source>
</evidence>
<evidence type="ECO:0000256" key="2">
    <source>
        <dbReference type="ARBA" id="ARBA00022692"/>
    </source>
</evidence>
<feature type="transmembrane region" description="Helical" evidence="6">
    <location>
        <begin position="121"/>
        <end position="146"/>
    </location>
</feature>
<feature type="region of interest" description="Disordered" evidence="5">
    <location>
        <begin position="1"/>
        <end position="74"/>
    </location>
</feature>
<gene>
    <name evidence="7" type="ORF">COCHEDRAFT_1156146</name>
</gene>
<feature type="transmembrane region" description="Helical" evidence="6">
    <location>
        <begin position="242"/>
        <end position="264"/>
    </location>
</feature>
<feature type="compositionally biased region" description="Basic and acidic residues" evidence="5">
    <location>
        <begin position="1"/>
        <end position="20"/>
    </location>
</feature>
<dbReference type="GO" id="GO:0005886">
    <property type="term" value="C:plasma membrane"/>
    <property type="evidence" value="ECO:0007669"/>
    <property type="project" value="TreeGrafter"/>
</dbReference>